<evidence type="ECO:0000259" key="3">
    <source>
        <dbReference type="Pfam" id="PF00561"/>
    </source>
</evidence>
<dbReference type="PRINTS" id="PR00111">
    <property type="entry name" value="ABHYDROLASE"/>
</dbReference>
<dbReference type="GO" id="GO:0016787">
    <property type="term" value="F:hydrolase activity"/>
    <property type="evidence" value="ECO:0007669"/>
    <property type="project" value="UniProtKB-KW"/>
</dbReference>
<dbReference type="Proteomes" id="UP000257706">
    <property type="component" value="Unassembled WGS sequence"/>
</dbReference>
<feature type="compositionally biased region" description="Low complexity" evidence="2">
    <location>
        <begin position="47"/>
        <end position="65"/>
    </location>
</feature>
<name>A0A3B9IMX4_9PROT</name>
<reference evidence="4 5" key="1">
    <citation type="journal article" date="2018" name="Nat. Biotechnol.">
        <title>A standardized bacterial taxonomy based on genome phylogeny substantially revises the tree of life.</title>
        <authorList>
            <person name="Parks D.H."/>
            <person name="Chuvochina M."/>
            <person name="Waite D.W."/>
            <person name="Rinke C."/>
            <person name="Skarshewski A."/>
            <person name="Chaumeil P.A."/>
            <person name="Hugenholtz P."/>
        </authorList>
    </citation>
    <scope>NUCLEOTIDE SEQUENCE [LARGE SCALE GENOMIC DNA]</scope>
    <source>
        <strain evidence="4">UBA8739</strain>
    </source>
</reference>
<dbReference type="InterPro" id="IPR000073">
    <property type="entry name" value="AB_hydrolase_1"/>
</dbReference>
<dbReference type="AlphaFoldDB" id="A0A3B9IMX4"/>
<dbReference type="Gene3D" id="3.40.50.1820">
    <property type="entry name" value="alpha/beta hydrolase"/>
    <property type="match status" value="1"/>
</dbReference>
<keyword evidence="1" id="KW-0378">Hydrolase</keyword>
<dbReference type="SUPFAM" id="SSF53474">
    <property type="entry name" value="alpha/beta-Hydrolases"/>
    <property type="match status" value="1"/>
</dbReference>
<dbReference type="InterPro" id="IPR029058">
    <property type="entry name" value="AB_hydrolase_fold"/>
</dbReference>
<evidence type="ECO:0000256" key="1">
    <source>
        <dbReference type="ARBA" id="ARBA00022801"/>
    </source>
</evidence>
<feature type="region of interest" description="Disordered" evidence="2">
    <location>
        <begin position="46"/>
        <end position="97"/>
    </location>
</feature>
<dbReference type="PANTHER" id="PTHR43329">
    <property type="entry name" value="EPOXIDE HYDROLASE"/>
    <property type="match status" value="1"/>
</dbReference>
<proteinExistence type="predicted"/>
<sequence>MRPISPSSSSVTRIDPATAATEIVTAFSPEAARVAARSGMAPVPMPISTSSTTIDTVVSRSTGRAMRVRWPRSRRPSTRPARKARARASMGRGPCAQGWNGDQPELYGDRWRLSIPCPPPEWWRCRADVASMHKNKRMNADRQGPAAPGRMTRMVEITHRRVPVGEVTLHVAEAGRPDAPVMLFLHGFPEFWYAWKGMMSRFAGEYRCVAPDLRGFGESDAPAEVDAYRTKRVVGDILGLIDALGGEKVILVAHDWGGAAAWSFAMAHPGRIHRLIILNSPHPATFQRELMRNPEQIRASQYFRLFRTPEAEEKLSANDFDWLWRFSMRPVYDKGLMTDEDRAAYLEAWGRPGRLTGGLNWYRASPIDVVPAGTTPPEQPLLDPAVYSVRVPTLVIWGLGDTALVPGLIEGLEAWVPDLRIERVQHATHWIAHEAPDEVEAHIRDFLSKRG</sequence>
<feature type="domain" description="AB hydrolase-1" evidence="3">
    <location>
        <begin position="180"/>
        <end position="436"/>
    </location>
</feature>
<protein>
    <recommendedName>
        <fullName evidence="3">AB hydrolase-1 domain-containing protein</fullName>
    </recommendedName>
</protein>
<dbReference type="Pfam" id="PF00561">
    <property type="entry name" value="Abhydrolase_1"/>
    <property type="match status" value="1"/>
</dbReference>
<evidence type="ECO:0000313" key="5">
    <source>
        <dbReference type="Proteomes" id="UP000257706"/>
    </source>
</evidence>
<gene>
    <name evidence="4" type="ORF">DCK97_17545</name>
</gene>
<organism evidence="4 5">
    <name type="scientific">Tistrella mobilis</name>
    <dbReference type="NCBI Taxonomy" id="171437"/>
    <lineage>
        <taxon>Bacteria</taxon>
        <taxon>Pseudomonadati</taxon>
        <taxon>Pseudomonadota</taxon>
        <taxon>Alphaproteobacteria</taxon>
        <taxon>Geminicoccales</taxon>
        <taxon>Geminicoccaceae</taxon>
        <taxon>Tistrella</taxon>
    </lineage>
</organism>
<comment type="caution">
    <text evidence="4">The sequence shown here is derived from an EMBL/GenBank/DDBJ whole genome shotgun (WGS) entry which is preliminary data.</text>
</comment>
<dbReference type="PRINTS" id="PR00412">
    <property type="entry name" value="EPOXHYDRLASE"/>
</dbReference>
<evidence type="ECO:0000313" key="4">
    <source>
        <dbReference type="EMBL" id="HAE49224.1"/>
    </source>
</evidence>
<dbReference type="InterPro" id="IPR000639">
    <property type="entry name" value="Epox_hydrolase-like"/>
</dbReference>
<accession>A0A3B9IMX4</accession>
<feature type="compositionally biased region" description="Basic residues" evidence="2">
    <location>
        <begin position="66"/>
        <end position="86"/>
    </location>
</feature>
<dbReference type="EMBL" id="DMAI01000286">
    <property type="protein sequence ID" value="HAE49224.1"/>
    <property type="molecule type" value="Genomic_DNA"/>
</dbReference>
<evidence type="ECO:0000256" key="2">
    <source>
        <dbReference type="SAM" id="MobiDB-lite"/>
    </source>
</evidence>